<dbReference type="SUPFAM" id="SSF50978">
    <property type="entry name" value="WD40 repeat-like"/>
    <property type="match status" value="1"/>
</dbReference>
<dbReference type="Gene3D" id="2.30.29.30">
    <property type="entry name" value="Pleckstrin-homology domain (PH domain)/Phosphotyrosine-binding domain (PTB)"/>
    <property type="match status" value="1"/>
</dbReference>
<dbReference type="Proteomes" id="UP001460270">
    <property type="component" value="Unassembled WGS sequence"/>
</dbReference>
<evidence type="ECO:0000256" key="4">
    <source>
        <dbReference type="SAM" id="MobiDB-lite"/>
    </source>
</evidence>
<dbReference type="InterPro" id="IPR023362">
    <property type="entry name" value="PH-BEACH_dom"/>
</dbReference>
<evidence type="ECO:0000313" key="7">
    <source>
        <dbReference type="EMBL" id="KAK7930815.1"/>
    </source>
</evidence>
<proteinExistence type="predicted"/>
<dbReference type="GO" id="GO:0019882">
    <property type="term" value="P:antigen processing and presentation"/>
    <property type="evidence" value="ECO:0007669"/>
    <property type="project" value="TreeGrafter"/>
</dbReference>
<protein>
    <recommendedName>
        <fullName evidence="9">WD repeat-and FYVE domain-containing protein 4</fullName>
    </recommendedName>
</protein>
<dbReference type="InterPro" id="IPR036322">
    <property type="entry name" value="WD40_repeat_dom_sf"/>
</dbReference>
<dbReference type="Pfam" id="PF02138">
    <property type="entry name" value="Beach"/>
    <property type="match status" value="1"/>
</dbReference>
<dbReference type="SUPFAM" id="SSF50729">
    <property type="entry name" value="PH domain-like"/>
    <property type="match status" value="1"/>
</dbReference>
<keyword evidence="8" id="KW-1185">Reference proteome</keyword>
<dbReference type="PROSITE" id="PS50294">
    <property type="entry name" value="WD_REPEATS_REGION"/>
    <property type="match status" value="1"/>
</dbReference>
<dbReference type="PROSITE" id="PS51783">
    <property type="entry name" value="PH_BEACH"/>
    <property type="match status" value="1"/>
</dbReference>
<dbReference type="Gene3D" id="2.130.10.10">
    <property type="entry name" value="YVTN repeat-like/Quinoprotein amine dehydrogenase"/>
    <property type="match status" value="2"/>
</dbReference>
<dbReference type="Pfam" id="PF14844">
    <property type="entry name" value="PH_BEACH"/>
    <property type="match status" value="1"/>
</dbReference>
<comment type="caution">
    <text evidence="7">The sequence shown here is derived from an EMBL/GenBank/DDBJ whole genome shotgun (WGS) entry which is preliminary data.</text>
</comment>
<evidence type="ECO:0000313" key="8">
    <source>
        <dbReference type="Proteomes" id="UP001460270"/>
    </source>
</evidence>
<dbReference type="InterPro" id="IPR015943">
    <property type="entry name" value="WD40/YVTN_repeat-like_dom_sf"/>
</dbReference>
<feature type="repeat" description="WD" evidence="3">
    <location>
        <begin position="663"/>
        <end position="704"/>
    </location>
</feature>
<feature type="domain" description="BEACH-type PH" evidence="6">
    <location>
        <begin position="122"/>
        <end position="230"/>
    </location>
</feature>
<gene>
    <name evidence="7" type="ORF">WMY93_007210</name>
</gene>
<dbReference type="InterPro" id="IPR019775">
    <property type="entry name" value="WD40_repeat_CS"/>
</dbReference>
<dbReference type="SMART" id="SM01026">
    <property type="entry name" value="Beach"/>
    <property type="match status" value="1"/>
</dbReference>
<dbReference type="SUPFAM" id="SSF81837">
    <property type="entry name" value="BEACH domain"/>
    <property type="match status" value="1"/>
</dbReference>
<evidence type="ECO:0000259" key="5">
    <source>
        <dbReference type="PROSITE" id="PS50197"/>
    </source>
</evidence>
<dbReference type="InterPro" id="IPR036372">
    <property type="entry name" value="BEACH_dom_sf"/>
</dbReference>
<dbReference type="InterPro" id="IPR001680">
    <property type="entry name" value="WD40_rpt"/>
</dbReference>
<name>A0AAW0PM78_9GOBI</name>
<organism evidence="7 8">
    <name type="scientific">Mugilogobius chulae</name>
    <name type="common">yellowstripe goby</name>
    <dbReference type="NCBI Taxonomy" id="88201"/>
    <lineage>
        <taxon>Eukaryota</taxon>
        <taxon>Metazoa</taxon>
        <taxon>Chordata</taxon>
        <taxon>Craniata</taxon>
        <taxon>Vertebrata</taxon>
        <taxon>Euteleostomi</taxon>
        <taxon>Actinopterygii</taxon>
        <taxon>Neopterygii</taxon>
        <taxon>Teleostei</taxon>
        <taxon>Neoteleostei</taxon>
        <taxon>Acanthomorphata</taxon>
        <taxon>Gobiaria</taxon>
        <taxon>Gobiiformes</taxon>
        <taxon>Gobioidei</taxon>
        <taxon>Gobiidae</taxon>
        <taxon>Gobionellinae</taxon>
        <taxon>Mugilogobius</taxon>
    </lineage>
</organism>
<dbReference type="EMBL" id="JBBPFD010000004">
    <property type="protein sequence ID" value="KAK7930815.1"/>
    <property type="molecule type" value="Genomic_DNA"/>
</dbReference>
<evidence type="ECO:0008006" key="9">
    <source>
        <dbReference type="Google" id="ProtNLM"/>
    </source>
</evidence>
<reference evidence="8" key="1">
    <citation type="submission" date="2024-04" db="EMBL/GenBank/DDBJ databases">
        <title>Salinicola lusitanus LLJ914,a marine bacterium isolated from the Okinawa Trough.</title>
        <authorList>
            <person name="Li J."/>
        </authorList>
    </citation>
    <scope>NUCLEOTIDE SEQUENCE [LARGE SCALE GENOMIC DNA]</scope>
</reference>
<sequence>MNHIQQKTSEWERLSSKWLDVEAELLRERAIFGPGPGVLLSRDWIQGSAEGPNRTKPHIRRKTQRKSNKVVEPLSLGSASAEVETEAKILSSAEAATEPSSSTNCSYSTDCSSIRVILQELQEEDEVKAKMCIVTVSGLRVTEGVLLFGNDSVYLCEGFTLSSTGEVCCRNHHPSSVPVGRRWLYQDIKDARFMRYLLEDNALEIFMKNGHSAFLVFLNRDHVNAYKKLCLVVPLLKGKGVAEVIANARKAPVVEKAALLKWQRGEISNFEYLMHLNTLAGRTYNDLMQYPVFPWILADYESETLDLVSPASFRDLSKPMGAQTEKRRQMFIQRYKEVGCNEGEGELSARCHYCTHYSSAIIVASFLVRMEPFSHTYHTLQGGFDIPERMFYSVKKEWDSASRDNMGDVRELIPEFFYLPDFLVNSNLINLGCMEDGTPLGDVELPPWAKGDPKEFIRVHREALESDYVSSHLHLWIDLIFGCKQQGPAAEESLNLFHPYFYAQRGRTDSKDPLVKNLKLGYVSNFGQVPKQLFTKPHPARICSKKEAAVLSSPTPFFFRLDKLKTTAQPFKELSRGPVGQILCVDKEVQILERNRLLLSPALSCFFSWGFPDNSCAFGNYTSGKTFAVCEELCVWGTSTVVCVWDVSLTKDKLSHMKLRQPLYGHIDTVTCLAVSEVHNMLVSGSRDFTCILWDLEELNYVTQLTGHTSSVSAIAINELTGDIASCAGSQLYLWTMRGQLLACTDISCGPQADIVCVCFSQRFEWDARNVIVTGCSDGSVRIWRTELRTQTQFPVTSEEVLSTGSAAFDGSSPKDKKWERHLVLCHELNRGHPVSQRRYKKNPAITALAMSRSHATLLVGDAWGRVFTWTCE</sequence>
<dbReference type="PROSITE" id="PS00678">
    <property type="entry name" value="WD_REPEATS_1"/>
    <property type="match status" value="1"/>
</dbReference>
<keyword evidence="2" id="KW-0677">Repeat</keyword>
<dbReference type="CDD" id="cd01201">
    <property type="entry name" value="PH_BEACH"/>
    <property type="match status" value="1"/>
</dbReference>
<dbReference type="Pfam" id="PF00400">
    <property type="entry name" value="WD40"/>
    <property type="match status" value="2"/>
</dbReference>
<dbReference type="InterPro" id="IPR051944">
    <property type="entry name" value="BEACH_domain_protein"/>
</dbReference>
<feature type="region of interest" description="Disordered" evidence="4">
    <location>
        <begin position="47"/>
        <end position="67"/>
    </location>
</feature>
<evidence type="ECO:0000259" key="6">
    <source>
        <dbReference type="PROSITE" id="PS51783"/>
    </source>
</evidence>
<evidence type="ECO:0000256" key="2">
    <source>
        <dbReference type="ARBA" id="ARBA00022737"/>
    </source>
</evidence>
<dbReference type="PROSITE" id="PS50197">
    <property type="entry name" value="BEACH"/>
    <property type="match status" value="1"/>
</dbReference>
<keyword evidence="1 3" id="KW-0853">WD repeat</keyword>
<dbReference type="AlphaFoldDB" id="A0AAW0PM78"/>
<dbReference type="PANTHER" id="PTHR46108">
    <property type="entry name" value="BLUE CHEESE"/>
    <property type="match status" value="1"/>
</dbReference>
<evidence type="ECO:0000256" key="3">
    <source>
        <dbReference type="PROSITE-ProRule" id="PRU00221"/>
    </source>
</evidence>
<feature type="compositionally biased region" description="Basic residues" evidence="4">
    <location>
        <begin position="55"/>
        <end position="67"/>
    </location>
</feature>
<dbReference type="PANTHER" id="PTHR46108:SF3">
    <property type="entry name" value="WD REPEAT- AND FYVE DOMAIN-CONTAINING PROTEIN 4"/>
    <property type="match status" value="1"/>
</dbReference>
<accession>A0AAW0PM78</accession>
<evidence type="ECO:0000256" key="1">
    <source>
        <dbReference type="ARBA" id="ARBA00022574"/>
    </source>
</evidence>
<dbReference type="InterPro" id="IPR000409">
    <property type="entry name" value="BEACH_dom"/>
</dbReference>
<dbReference type="PROSITE" id="PS50082">
    <property type="entry name" value="WD_REPEATS_2"/>
    <property type="match status" value="1"/>
</dbReference>
<dbReference type="SMART" id="SM00320">
    <property type="entry name" value="WD40"/>
    <property type="match status" value="3"/>
</dbReference>
<dbReference type="Gene3D" id="1.10.1540.10">
    <property type="entry name" value="BEACH domain"/>
    <property type="match status" value="1"/>
</dbReference>
<dbReference type="InterPro" id="IPR011993">
    <property type="entry name" value="PH-like_dom_sf"/>
</dbReference>
<feature type="domain" description="BEACH" evidence="5">
    <location>
        <begin position="247"/>
        <end position="541"/>
    </location>
</feature>
<dbReference type="CDD" id="cd06071">
    <property type="entry name" value="Beach"/>
    <property type="match status" value="1"/>
</dbReference>